<accession>A0A5J4L1P6</accession>
<dbReference type="PANTHER" id="PTHR24096:SF149">
    <property type="entry name" value="AMP-BINDING DOMAIN-CONTAINING PROTEIN-RELATED"/>
    <property type="match status" value="1"/>
</dbReference>
<reference evidence="6 7" key="1">
    <citation type="submission" date="2019-10" db="EMBL/GenBank/DDBJ databases">
        <title>Whole genome shotgun sequence of Streptomyces angustmyceticus NBRC 3934.</title>
        <authorList>
            <person name="Hosoyama A."/>
            <person name="Ichikawa N."/>
            <person name="Kimura A."/>
            <person name="Kitahashi Y."/>
            <person name="Komaki H."/>
            <person name="Uohara A."/>
        </authorList>
    </citation>
    <scope>NUCLEOTIDE SEQUENCE [LARGE SCALE GENOMIC DNA]</scope>
    <source>
        <strain evidence="6 7">NBRC 3934</strain>
    </source>
</reference>
<evidence type="ECO:0000259" key="4">
    <source>
        <dbReference type="Pfam" id="PF00501"/>
    </source>
</evidence>
<evidence type="ECO:0000256" key="2">
    <source>
        <dbReference type="ARBA" id="ARBA00022598"/>
    </source>
</evidence>
<evidence type="ECO:0000256" key="1">
    <source>
        <dbReference type="ARBA" id="ARBA00006432"/>
    </source>
</evidence>
<dbReference type="InterPro" id="IPR042099">
    <property type="entry name" value="ANL_N_sf"/>
</dbReference>
<dbReference type="SUPFAM" id="SSF56801">
    <property type="entry name" value="Acetyl-CoA synthetase-like"/>
    <property type="match status" value="1"/>
</dbReference>
<dbReference type="PROSITE" id="PS00455">
    <property type="entry name" value="AMP_BINDING"/>
    <property type="match status" value="1"/>
</dbReference>
<feature type="compositionally biased region" description="Basic and acidic residues" evidence="3">
    <location>
        <begin position="535"/>
        <end position="548"/>
    </location>
</feature>
<feature type="domain" description="AMP-binding enzyme C-terminal" evidence="5">
    <location>
        <begin position="461"/>
        <end position="536"/>
    </location>
</feature>
<dbReference type="InterPro" id="IPR000873">
    <property type="entry name" value="AMP-dep_synth/lig_dom"/>
</dbReference>
<comment type="caution">
    <text evidence="6">The sequence shown here is derived from an EMBL/GenBank/DDBJ whole genome shotgun (WGS) entry which is preliminary data.</text>
</comment>
<organism evidence="6 7">
    <name type="scientific">Streptomyces angustmyceticus</name>
    <dbReference type="NCBI Taxonomy" id="285578"/>
    <lineage>
        <taxon>Bacteria</taxon>
        <taxon>Bacillati</taxon>
        <taxon>Actinomycetota</taxon>
        <taxon>Actinomycetes</taxon>
        <taxon>Kitasatosporales</taxon>
        <taxon>Streptomycetaceae</taxon>
        <taxon>Streptomyces</taxon>
    </lineage>
</organism>
<name>A0A5J4L1P6_9ACTN</name>
<dbReference type="Gene3D" id="3.30.300.30">
    <property type="match status" value="1"/>
</dbReference>
<dbReference type="InterPro" id="IPR025110">
    <property type="entry name" value="AMP-bd_C"/>
</dbReference>
<dbReference type="EMBL" id="BLAG01000004">
    <property type="protein sequence ID" value="GES28073.1"/>
    <property type="molecule type" value="Genomic_DNA"/>
</dbReference>
<evidence type="ECO:0000256" key="3">
    <source>
        <dbReference type="SAM" id="MobiDB-lite"/>
    </source>
</evidence>
<dbReference type="Gene3D" id="3.40.50.12780">
    <property type="entry name" value="N-terminal domain of ligase-like"/>
    <property type="match status" value="1"/>
</dbReference>
<dbReference type="AlphaFoldDB" id="A0A5J4L1P6"/>
<dbReference type="GO" id="GO:0016405">
    <property type="term" value="F:CoA-ligase activity"/>
    <property type="evidence" value="ECO:0007669"/>
    <property type="project" value="TreeGrafter"/>
</dbReference>
<protein>
    <submittedName>
        <fullName evidence="6">Fatty acid CoA ligase</fullName>
    </submittedName>
</protein>
<proteinExistence type="inferred from homology"/>
<feature type="domain" description="AMP-dependent synthetase/ligase" evidence="4">
    <location>
        <begin position="62"/>
        <end position="411"/>
    </location>
</feature>
<dbReference type="Proteomes" id="UP000325598">
    <property type="component" value="Unassembled WGS sequence"/>
</dbReference>
<dbReference type="InterPro" id="IPR045851">
    <property type="entry name" value="AMP-bd_C_sf"/>
</dbReference>
<evidence type="ECO:0000259" key="5">
    <source>
        <dbReference type="Pfam" id="PF13193"/>
    </source>
</evidence>
<sequence>MSISKDYPEIIGCLQQLTIFMYTTPVGPTAPAGVGRKPHIMPTAARTFRTYAEENLDVLSADPAREALVHQGRRVTAGEFRTLVHRMARALCARGVGRGTTVTLLSGNLPEIIAARYAANLLGARVNYLYNKLSAESQAAIVRDVETQALIVDPRYAERAAEVTELAPVPEVLVLGPAKVGTDLLELAAGQSDEPFASRARPDDVCTIRHTGGTTGHPKGICTTFEQARWFHGVLQQPESERRQLVCTTLAHAAGLIADSTLHAGGTVVLLDDFDPGAALAAIERERITDLFLLPPLLYQLMDHPDARHTDTSSLRMLTYGGCQASPARIADAVRTFGPVLMQGYGQNEAGGISMLTQEDHDPERPERLRSAGKVLSDVEVAVRDESGRDLPAGEHGEICVRSDMIMQGYWKQPELTAEVLRDGWLHTGDIGFLDDEGYLTIVDRIKDMIVVVGGHVYTTELEDLLNSHPQVLQSAVFGVRDADRMERVHATVVRAPGSDVDARQLCEMVRAERGAMYEPAHVTFVETLPLTDAGKPDKKELRRRAEQEAGAQG</sequence>
<keyword evidence="7" id="KW-1185">Reference proteome</keyword>
<evidence type="ECO:0000313" key="6">
    <source>
        <dbReference type="EMBL" id="GES28073.1"/>
    </source>
</evidence>
<gene>
    <name evidence="6" type="ORF">San01_05600</name>
</gene>
<dbReference type="PANTHER" id="PTHR24096">
    <property type="entry name" value="LONG-CHAIN-FATTY-ACID--COA LIGASE"/>
    <property type="match status" value="1"/>
</dbReference>
<comment type="similarity">
    <text evidence="1">Belongs to the ATP-dependent AMP-binding enzyme family.</text>
</comment>
<dbReference type="InterPro" id="IPR020845">
    <property type="entry name" value="AMP-binding_CS"/>
</dbReference>
<dbReference type="Pfam" id="PF13193">
    <property type="entry name" value="AMP-binding_C"/>
    <property type="match status" value="1"/>
</dbReference>
<feature type="region of interest" description="Disordered" evidence="3">
    <location>
        <begin position="532"/>
        <end position="554"/>
    </location>
</feature>
<dbReference type="Pfam" id="PF00501">
    <property type="entry name" value="AMP-binding"/>
    <property type="match status" value="1"/>
</dbReference>
<keyword evidence="2 6" id="KW-0436">Ligase</keyword>
<evidence type="ECO:0000313" key="7">
    <source>
        <dbReference type="Proteomes" id="UP000325598"/>
    </source>
</evidence>